<dbReference type="PROSITE" id="PS50887">
    <property type="entry name" value="GGDEF"/>
    <property type="match status" value="1"/>
</dbReference>
<dbReference type="GO" id="GO:0052621">
    <property type="term" value="F:diguanylate cyclase activity"/>
    <property type="evidence" value="ECO:0007669"/>
    <property type="project" value="UniProtKB-EC"/>
</dbReference>
<dbReference type="Proteomes" id="UP001293718">
    <property type="component" value="Unassembled WGS sequence"/>
</dbReference>
<protein>
    <submittedName>
        <fullName evidence="3">Diguanylate cyclase</fullName>
        <ecNumber evidence="3">2.7.7.65</ecNumber>
    </submittedName>
</protein>
<proteinExistence type="predicted"/>
<feature type="domain" description="GGDEF" evidence="2">
    <location>
        <begin position="280"/>
        <end position="413"/>
    </location>
</feature>
<dbReference type="InterPro" id="IPR000160">
    <property type="entry name" value="GGDEF_dom"/>
</dbReference>
<accession>A0ABU5IDA4</accession>
<feature type="domain" description="PAS" evidence="1">
    <location>
        <begin position="5"/>
        <end position="75"/>
    </location>
</feature>
<dbReference type="SMART" id="SM00091">
    <property type="entry name" value="PAS"/>
    <property type="match status" value="1"/>
</dbReference>
<evidence type="ECO:0000313" key="3">
    <source>
        <dbReference type="EMBL" id="MDZ5455943.1"/>
    </source>
</evidence>
<dbReference type="NCBIfam" id="TIGR00254">
    <property type="entry name" value="GGDEF"/>
    <property type="match status" value="1"/>
</dbReference>
<evidence type="ECO:0000259" key="1">
    <source>
        <dbReference type="PROSITE" id="PS50112"/>
    </source>
</evidence>
<dbReference type="InterPro" id="IPR000014">
    <property type="entry name" value="PAS"/>
</dbReference>
<dbReference type="RefSeq" id="WP_322464625.1">
    <property type="nucleotide sequence ID" value="NZ_JAXOJX010000004.1"/>
</dbReference>
<dbReference type="PANTHER" id="PTHR46663:SF3">
    <property type="entry name" value="SLL0267 PROTEIN"/>
    <property type="match status" value="1"/>
</dbReference>
<dbReference type="PROSITE" id="PS50112">
    <property type="entry name" value="PAS"/>
    <property type="match status" value="1"/>
</dbReference>
<dbReference type="EC" id="2.7.7.65" evidence="3"/>
<dbReference type="InterPro" id="IPR013655">
    <property type="entry name" value="PAS_fold_3"/>
</dbReference>
<dbReference type="CDD" id="cd00130">
    <property type="entry name" value="PAS"/>
    <property type="match status" value="1"/>
</dbReference>
<dbReference type="PANTHER" id="PTHR46663">
    <property type="entry name" value="DIGUANYLATE CYCLASE DGCT-RELATED"/>
    <property type="match status" value="1"/>
</dbReference>
<evidence type="ECO:0000313" key="4">
    <source>
        <dbReference type="Proteomes" id="UP001293718"/>
    </source>
</evidence>
<dbReference type="Gene3D" id="3.30.450.20">
    <property type="entry name" value="PAS domain"/>
    <property type="match status" value="1"/>
</dbReference>
<dbReference type="NCBIfam" id="TIGR00229">
    <property type="entry name" value="sensory_box"/>
    <property type="match status" value="1"/>
</dbReference>
<keyword evidence="3" id="KW-0548">Nucleotidyltransferase</keyword>
<keyword evidence="4" id="KW-1185">Reference proteome</keyword>
<dbReference type="InterPro" id="IPR052163">
    <property type="entry name" value="DGC-Regulatory_Protein"/>
</dbReference>
<evidence type="ECO:0000259" key="2">
    <source>
        <dbReference type="PROSITE" id="PS50887"/>
    </source>
</evidence>
<dbReference type="Pfam" id="PF08447">
    <property type="entry name" value="PAS_3"/>
    <property type="match status" value="1"/>
</dbReference>
<dbReference type="Pfam" id="PF00990">
    <property type="entry name" value="GGDEF"/>
    <property type="match status" value="1"/>
</dbReference>
<dbReference type="InterPro" id="IPR043128">
    <property type="entry name" value="Rev_trsase/Diguanyl_cyclase"/>
</dbReference>
<gene>
    <name evidence="3" type="ORF">SM757_05105</name>
</gene>
<keyword evidence="3" id="KW-0808">Transferase</keyword>
<sequence>MEPRIHDILPNLVEHLLDVVVVVNAAGKIAYANAACEAVFGYSPAELVGNEMIGHVVPEDRPRTLEEARRVMAGLHCVGFENRYIHKDGRYVHVMWSARWLPDHQLRIGVARDVTRIRHAEQIQAMTYAISEAVHDAGNLAELLQKIHDILARLMPLSGLAAAACGPVGGHYEVVYQAGMALDPAAPQADEHCHAMELTTLSGPVGLLVLRRVPGVVQDEKERDFLRFMTAQLATAMERMRLKAQTRHFALHDDLTGLPNRRLLKELLAEALHGCRRRQQRLALVFVDVDGFKQINDSLGHAAGDCFLQEFARRLRHNRRQTDTVARLGGDEFLLLLPDIQTAEHAHAVVTGIHATLAAPLQLEGRSVAMRASTGIAVFPEDGTDADVLLQHADKAMYAHKTARRERERKHDEQA</sequence>
<dbReference type="InterPro" id="IPR029787">
    <property type="entry name" value="Nucleotide_cyclase"/>
</dbReference>
<dbReference type="Gene3D" id="3.30.70.270">
    <property type="match status" value="1"/>
</dbReference>
<name>A0ABU5IDA4_9BURK</name>
<dbReference type="SUPFAM" id="SSF55785">
    <property type="entry name" value="PYP-like sensor domain (PAS domain)"/>
    <property type="match status" value="1"/>
</dbReference>
<dbReference type="InterPro" id="IPR035965">
    <property type="entry name" value="PAS-like_dom_sf"/>
</dbReference>
<dbReference type="EMBL" id="JAXOJX010000004">
    <property type="protein sequence ID" value="MDZ5455943.1"/>
    <property type="molecule type" value="Genomic_DNA"/>
</dbReference>
<comment type="caution">
    <text evidence="3">The sequence shown here is derived from an EMBL/GenBank/DDBJ whole genome shotgun (WGS) entry which is preliminary data.</text>
</comment>
<organism evidence="3 4">
    <name type="scientific">Azohydromonas lata</name>
    <dbReference type="NCBI Taxonomy" id="45677"/>
    <lineage>
        <taxon>Bacteria</taxon>
        <taxon>Pseudomonadati</taxon>
        <taxon>Pseudomonadota</taxon>
        <taxon>Betaproteobacteria</taxon>
        <taxon>Burkholderiales</taxon>
        <taxon>Sphaerotilaceae</taxon>
        <taxon>Azohydromonas</taxon>
    </lineage>
</organism>
<reference evidence="3 4" key="1">
    <citation type="submission" date="2023-11" db="EMBL/GenBank/DDBJ databases">
        <title>Draft genome of Azohydromonas lata strain H1 (DSM1123), a polyhydroxyalkanoate producer.</title>
        <authorList>
            <person name="Traversa D."/>
            <person name="D'Addabbo P."/>
            <person name="Pazzani C."/>
            <person name="Manzari C."/>
            <person name="Chiara M."/>
            <person name="Scrascia M."/>
        </authorList>
    </citation>
    <scope>NUCLEOTIDE SEQUENCE [LARGE SCALE GENOMIC DNA]</scope>
    <source>
        <strain evidence="3 4">H1</strain>
    </source>
</reference>
<dbReference type="SMART" id="SM00267">
    <property type="entry name" value="GGDEF"/>
    <property type="match status" value="1"/>
</dbReference>
<dbReference type="CDD" id="cd01949">
    <property type="entry name" value="GGDEF"/>
    <property type="match status" value="1"/>
</dbReference>
<dbReference type="SUPFAM" id="SSF55073">
    <property type="entry name" value="Nucleotide cyclase"/>
    <property type="match status" value="1"/>
</dbReference>